<dbReference type="AlphaFoldDB" id="A0A401FXK2"/>
<reference evidence="4" key="1">
    <citation type="submission" date="2017-11" db="EMBL/GenBank/DDBJ databases">
        <authorList>
            <person name="Watanabe M."/>
            <person name="Kojima H."/>
        </authorList>
    </citation>
    <scope>NUCLEOTIDE SEQUENCE [LARGE SCALE GENOMIC DNA]</scope>
    <source>
        <strain evidence="4">Tokyo 01</strain>
    </source>
</reference>
<feature type="chain" id="PRO_5019280681" evidence="1">
    <location>
        <begin position="23"/>
        <end position="253"/>
    </location>
</feature>
<evidence type="ECO:0000259" key="2">
    <source>
        <dbReference type="Pfam" id="PF00497"/>
    </source>
</evidence>
<accession>A0A401FXK2</accession>
<dbReference type="SUPFAM" id="SSF53850">
    <property type="entry name" value="Periplasmic binding protein-like II"/>
    <property type="match status" value="1"/>
</dbReference>
<dbReference type="Gene3D" id="3.40.190.10">
    <property type="entry name" value="Periplasmic binding protein-like II"/>
    <property type="match status" value="2"/>
</dbReference>
<dbReference type="PANTHER" id="PTHR38834:SF3">
    <property type="entry name" value="SOLUTE-BINDING PROTEIN FAMILY 3_N-TERMINAL DOMAIN-CONTAINING PROTEIN"/>
    <property type="match status" value="1"/>
</dbReference>
<organism evidence="3 4">
    <name type="scientific">Desulfonema ishimotonii</name>
    <dbReference type="NCBI Taxonomy" id="45657"/>
    <lineage>
        <taxon>Bacteria</taxon>
        <taxon>Pseudomonadati</taxon>
        <taxon>Thermodesulfobacteriota</taxon>
        <taxon>Desulfobacteria</taxon>
        <taxon>Desulfobacterales</taxon>
        <taxon>Desulfococcaceae</taxon>
        <taxon>Desulfonema</taxon>
    </lineage>
</organism>
<keyword evidence="1" id="KW-0732">Signal</keyword>
<reference evidence="4" key="2">
    <citation type="submission" date="2019-01" db="EMBL/GenBank/DDBJ databases">
        <title>Genome sequence of Desulfonema ishimotonii strain Tokyo 01.</title>
        <authorList>
            <person name="Fukui M."/>
        </authorList>
    </citation>
    <scope>NUCLEOTIDE SEQUENCE [LARGE SCALE GENOMIC DNA]</scope>
    <source>
        <strain evidence="4">Tokyo 01</strain>
    </source>
</reference>
<dbReference type="PANTHER" id="PTHR38834">
    <property type="entry name" value="PERIPLASMIC SUBSTRATE BINDING PROTEIN FAMILY 3"/>
    <property type="match status" value="1"/>
</dbReference>
<name>A0A401FXK2_9BACT</name>
<protein>
    <submittedName>
        <fullName evidence="3">Amino acid ABC transporter substrate-binding pro tein</fullName>
    </submittedName>
</protein>
<dbReference type="InterPro" id="IPR001638">
    <property type="entry name" value="Solute-binding_3/MltF_N"/>
</dbReference>
<dbReference type="RefSeq" id="WP_124328968.1">
    <property type="nucleotide sequence ID" value="NZ_BEXT01000001.1"/>
</dbReference>
<proteinExistence type="predicted"/>
<dbReference type="OrthoDB" id="5464962at2"/>
<feature type="signal peptide" evidence="1">
    <location>
        <begin position="1"/>
        <end position="22"/>
    </location>
</feature>
<keyword evidence="4" id="KW-1185">Reference proteome</keyword>
<dbReference type="Proteomes" id="UP000288096">
    <property type="component" value="Unassembled WGS sequence"/>
</dbReference>
<evidence type="ECO:0000313" key="4">
    <source>
        <dbReference type="Proteomes" id="UP000288096"/>
    </source>
</evidence>
<feature type="domain" description="Solute-binding protein family 3/N-terminal" evidence="2">
    <location>
        <begin position="28"/>
        <end position="243"/>
    </location>
</feature>
<dbReference type="EMBL" id="BEXT01000001">
    <property type="protein sequence ID" value="GBC61707.1"/>
    <property type="molecule type" value="Genomic_DNA"/>
</dbReference>
<evidence type="ECO:0000313" key="3">
    <source>
        <dbReference type="EMBL" id="GBC61707.1"/>
    </source>
</evidence>
<comment type="caution">
    <text evidence="3">The sequence shown here is derived from an EMBL/GenBank/DDBJ whole genome shotgun (WGS) entry which is preliminary data.</text>
</comment>
<gene>
    <name evidence="3" type="ORF">DENIS_2669</name>
</gene>
<evidence type="ECO:0000256" key="1">
    <source>
        <dbReference type="SAM" id="SignalP"/>
    </source>
</evidence>
<sequence>MIKKQIVMLFVIGLLMPWSALAEPMVFVTGGMSPPYIYEHNGKIMGTDVNVLAAFCRQNDISAEFRSFPWKRALHMVRQGEAAGILSLFRTPERGTFLYYPSVPINSVKIVLIGRKSDHFTIRSLADLTGKSVGVIDGYHYGPEFDSLEGLNKTYCKTKKEMITMLDRGRVNVITDSLDGFRFMCKAHGFDANRFEVLYRITENPIYVGFSKKLPGRKGELLAEKLGLFLEDLRAKGKLEQIRNPSRQAGGQD</sequence>
<dbReference type="Pfam" id="PF00497">
    <property type="entry name" value="SBP_bac_3"/>
    <property type="match status" value="1"/>
</dbReference>